<protein>
    <recommendedName>
        <fullName evidence="6 8">Large ribosomal subunit protein uL24</fullName>
    </recommendedName>
</protein>
<dbReference type="Proteomes" id="UP000265540">
    <property type="component" value="Unassembled WGS sequence"/>
</dbReference>
<evidence type="ECO:0000256" key="4">
    <source>
        <dbReference type="ARBA" id="ARBA00022980"/>
    </source>
</evidence>
<dbReference type="GO" id="GO:1990904">
    <property type="term" value="C:ribonucleoprotein complex"/>
    <property type="evidence" value="ECO:0007669"/>
    <property type="project" value="UniProtKB-KW"/>
</dbReference>
<comment type="similarity">
    <text evidence="1 8 9">Belongs to the universal ribosomal protein uL24 family.</text>
</comment>
<dbReference type="GO" id="GO:0005840">
    <property type="term" value="C:ribosome"/>
    <property type="evidence" value="ECO:0007669"/>
    <property type="project" value="UniProtKB-KW"/>
</dbReference>
<evidence type="ECO:0000256" key="6">
    <source>
        <dbReference type="ARBA" id="ARBA00035206"/>
    </source>
</evidence>
<comment type="caution">
    <text evidence="11">The sequence shown here is derived from an EMBL/GenBank/DDBJ whole genome shotgun (WGS) entry which is preliminary data.</text>
</comment>
<sequence>MKIKKGDKVKVISGKDKGKVAAVLRIYPEKQKVVVEGVNVVKRHVKPGVLSKEGGIMNVERPIHVSNVMYFDSKTDRPVRLGFKIVDGKKYRINKKNNEVIE</sequence>
<comment type="function">
    <text evidence="7 8">One of the proteins that surrounds the polypeptide exit tunnel on the outside of the subunit.</text>
</comment>
<evidence type="ECO:0000313" key="11">
    <source>
        <dbReference type="EMBL" id="RJR26392.1"/>
    </source>
</evidence>
<keyword evidence="3 8" id="KW-0694">RNA-binding</keyword>
<dbReference type="InterPro" id="IPR041988">
    <property type="entry name" value="Ribosomal_uL24_KOW"/>
</dbReference>
<dbReference type="CDD" id="cd06089">
    <property type="entry name" value="KOW_RPL26"/>
    <property type="match status" value="1"/>
</dbReference>
<dbReference type="FunFam" id="2.30.30.30:FF:000004">
    <property type="entry name" value="50S ribosomal protein L24"/>
    <property type="match status" value="1"/>
</dbReference>
<dbReference type="SMART" id="SM00739">
    <property type="entry name" value="KOW"/>
    <property type="match status" value="1"/>
</dbReference>
<organism evidence="11 12">
    <name type="scientific">candidate division WWE3 bacterium</name>
    <dbReference type="NCBI Taxonomy" id="2053526"/>
    <lineage>
        <taxon>Bacteria</taxon>
        <taxon>Katanobacteria</taxon>
    </lineage>
</organism>
<dbReference type="PANTHER" id="PTHR12903">
    <property type="entry name" value="MITOCHONDRIAL RIBOSOMAL PROTEIN L24"/>
    <property type="match status" value="1"/>
</dbReference>
<dbReference type="GO" id="GO:0019843">
    <property type="term" value="F:rRNA binding"/>
    <property type="evidence" value="ECO:0007669"/>
    <property type="project" value="UniProtKB-UniRule"/>
</dbReference>
<dbReference type="Gene3D" id="2.30.30.30">
    <property type="match status" value="1"/>
</dbReference>
<keyword evidence="5 8" id="KW-0687">Ribonucleoprotein</keyword>
<evidence type="ECO:0000256" key="1">
    <source>
        <dbReference type="ARBA" id="ARBA00010618"/>
    </source>
</evidence>
<name>A0A3A4ZAZ2_UNCKA</name>
<evidence type="ECO:0000256" key="8">
    <source>
        <dbReference type="HAMAP-Rule" id="MF_01326"/>
    </source>
</evidence>
<dbReference type="InterPro" id="IPR014722">
    <property type="entry name" value="Rib_uL2_dom2"/>
</dbReference>
<dbReference type="NCBIfam" id="TIGR01079">
    <property type="entry name" value="rplX_bact"/>
    <property type="match status" value="1"/>
</dbReference>
<evidence type="ECO:0000256" key="2">
    <source>
        <dbReference type="ARBA" id="ARBA00022730"/>
    </source>
</evidence>
<feature type="domain" description="KOW" evidence="10">
    <location>
        <begin position="2"/>
        <end position="29"/>
    </location>
</feature>
<dbReference type="PROSITE" id="PS01108">
    <property type="entry name" value="RIBOSOMAL_L24"/>
    <property type="match status" value="1"/>
</dbReference>
<dbReference type="Pfam" id="PF00467">
    <property type="entry name" value="KOW"/>
    <property type="match status" value="1"/>
</dbReference>
<accession>A0A3A4ZAZ2</accession>
<dbReference type="EMBL" id="QZJF01000022">
    <property type="protein sequence ID" value="RJR26392.1"/>
    <property type="molecule type" value="Genomic_DNA"/>
</dbReference>
<proteinExistence type="inferred from homology"/>
<dbReference type="GO" id="GO:0003735">
    <property type="term" value="F:structural constituent of ribosome"/>
    <property type="evidence" value="ECO:0007669"/>
    <property type="project" value="InterPro"/>
</dbReference>
<comment type="function">
    <text evidence="8">One of two assembly initiator proteins, it binds directly to the 5'-end of the 23S rRNA, where it nucleates assembly of the 50S subunit.</text>
</comment>
<keyword evidence="2 8" id="KW-0699">rRNA-binding</keyword>
<keyword evidence="4 8" id="KW-0689">Ribosomal protein</keyword>
<evidence type="ECO:0000259" key="10">
    <source>
        <dbReference type="SMART" id="SM00739"/>
    </source>
</evidence>
<evidence type="ECO:0000313" key="12">
    <source>
        <dbReference type="Proteomes" id="UP000265540"/>
    </source>
</evidence>
<gene>
    <name evidence="8" type="primary">rplX</name>
    <name evidence="11" type="ORF">C4561_05375</name>
</gene>
<dbReference type="SUPFAM" id="SSF50104">
    <property type="entry name" value="Translation proteins SH3-like domain"/>
    <property type="match status" value="1"/>
</dbReference>
<dbReference type="Pfam" id="PF17136">
    <property type="entry name" value="ribosomal_L24"/>
    <property type="match status" value="1"/>
</dbReference>
<comment type="subunit">
    <text evidence="8">Part of the 50S ribosomal subunit.</text>
</comment>
<dbReference type="InterPro" id="IPR005825">
    <property type="entry name" value="Ribosomal_uL24_CS"/>
</dbReference>
<dbReference type="HAMAP" id="MF_01326_B">
    <property type="entry name" value="Ribosomal_uL24_B"/>
    <property type="match status" value="1"/>
</dbReference>
<dbReference type="InterPro" id="IPR057264">
    <property type="entry name" value="Ribosomal_uL24_C"/>
</dbReference>
<dbReference type="InterPro" id="IPR008991">
    <property type="entry name" value="Translation_prot_SH3-like_sf"/>
</dbReference>
<evidence type="ECO:0000256" key="7">
    <source>
        <dbReference type="ARBA" id="ARBA00058688"/>
    </source>
</evidence>
<dbReference type="InterPro" id="IPR003256">
    <property type="entry name" value="Ribosomal_uL24"/>
</dbReference>
<dbReference type="AlphaFoldDB" id="A0A3A4ZAZ2"/>
<evidence type="ECO:0000256" key="9">
    <source>
        <dbReference type="RuleBase" id="RU003477"/>
    </source>
</evidence>
<evidence type="ECO:0000256" key="3">
    <source>
        <dbReference type="ARBA" id="ARBA00022884"/>
    </source>
</evidence>
<dbReference type="GO" id="GO:0006412">
    <property type="term" value="P:translation"/>
    <property type="evidence" value="ECO:0007669"/>
    <property type="project" value="UniProtKB-UniRule"/>
</dbReference>
<dbReference type="InterPro" id="IPR005824">
    <property type="entry name" value="KOW"/>
</dbReference>
<reference evidence="11 12" key="1">
    <citation type="journal article" date="2017" name="ISME J.">
        <title>Energy and carbon metabolisms in a deep terrestrial subsurface fluid microbial community.</title>
        <authorList>
            <person name="Momper L."/>
            <person name="Jungbluth S.P."/>
            <person name="Lee M.D."/>
            <person name="Amend J.P."/>
        </authorList>
    </citation>
    <scope>NUCLEOTIDE SEQUENCE [LARGE SCALE GENOMIC DNA]</scope>
    <source>
        <strain evidence="11">SURF_46</strain>
    </source>
</reference>
<evidence type="ECO:0000256" key="5">
    <source>
        <dbReference type="ARBA" id="ARBA00023274"/>
    </source>
</evidence>